<feature type="domain" description="DDE" evidence="1">
    <location>
        <begin position="20"/>
        <end position="82"/>
    </location>
</feature>
<comment type="caution">
    <text evidence="2">The sequence shown here is derived from an EMBL/GenBank/DDBJ whole genome shotgun (WGS) entry which is preliminary data.</text>
</comment>
<name>A0ABS0TUK1_SERPR</name>
<evidence type="ECO:0000259" key="1">
    <source>
        <dbReference type="Pfam" id="PF13610"/>
    </source>
</evidence>
<reference evidence="2 3" key="1">
    <citation type="submission" date="2020-12" db="EMBL/GenBank/DDBJ databases">
        <title>Enhanced detection system for hospital associated transmission using whole genome sequencing surveillance.</title>
        <authorList>
            <person name="Harrison L.H."/>
            <person name="Van Tyne D."/>
            <person name="Marsh J.W."/>
            <person name="Griffith M.P."/>
            <person name="Snyder D.J."/>
            <person name="Cooper V.S."/>
            <person name="Mustapha M."/>
        </authorList>
    </citation>
    <scope>NUCLEOTIDE SEQUENCE [LARGE SCALE GENOMIC DNA]</scope>
    <source>
        <strain evidence="2 3">SER00238</strain>
    </source>
</reference>
<evidence type="ECO:0000313" key="3">
    <source>
        <dbReference type="Proteomes" id="UP000639004"/>
    </source>
</evidence>
<proteinExistence type="predicted"/>
<sequence length="109" mass="12126">MASGPSPDSVACQTLPASLANEIYIEFNGQWCYLYLAVDSVSNTVDFCSPQLQRRCGATFFRTAIYQYGQPEVVTLDKLGSTRPRWTALTPIGRRKIALTFGKAYSYIT</sequence>
<accession>A0ABS0TUK1</accession>
<keyword evidence="3" id="KW-1185">Reference proteome</keyword>
<dbReference type="EMBL" id="JAEHSL010000014">
    <property type="protein sequence ID" value="MBI6182042.1"/>
    <property type="molecule type" value="Genomic_DNA"/>
</dbReference>
<dbReference type="InterPro" id="IPR032874">
    <property type="entry name" value="DDE_dom"/>
</dbReference>
<gene>
    <name evidence="2" type="ORF">JEQ07_16770</name>
</gene>
<organism evidence="2 3">
    <name type="scientific">Serratia proteamaculans</name>
    <dbReference type="NCBI Taxonomy" id="28151"/>
    <lineage>
        <taxon>Bacteria</taxon>
        <taxon>Pseudomonadati</taxon>
        <taxon>Pseudomonadota</taxon>
        <taxon>Gammaproteobacteria</taxon>
        <taxon>Enterobacterales</taxon>
        <taxon>Yersiniaceae</taxon>
        <taxon>Serratia</taxon>
    </lineage>
</organism>
<protein>
    <submittedName>
        <fullName evidence="2">DDE-type integrase/transposase/recombinase</fullName>
    </submittedName>
</protein>
<dbReference type="Proteomes" id="UP000639004">
    <property type="component" value="Unassembled WGS sequence"/>
</dbReference>
<dbReference type="Pfam" id="PF13610">
    <property type="entry name" value="DDE_Tnp_IS240"/>
    <property type="match status" value="1"/>
</dbReference>
<evidence type="ECO:0000313" key="2">
    <source>
        <dbReference type="EMBL" id="MBI6182042.1"/>
    </source>
</evidence>